<accession>A0A4S9SMR0</accession>
<comment type="caution">
    <text evidence="2">The sequence shown here is derived from an EMBL/GenBank/DDBJ whole genome shotgun (WGS) entry which is preliminary data.</text>
</comment>
<feature type="region of interest" description="Disordered" evidence="1">
    <location>
        <begin position="110"/>
        <end position="129"/>
    </location>
</feature>
<dbReference type="EMBL" id="QZBM01000646">
    <property type="protein sequence ID" value="THZ11983.1"/>
    <property type="molecule type" value="Genomic_DNA"/>
</dbReference>
<sequence>MLDPTTLEYIRDLVEETINQALHLTKGASAHGPDLVVLETPGHLAVGQHNRTPIITPASGAHFPVPTPLPSLAWTLNRKSLAAPTASKFSPASVKPLKNLSTYRAHIQIQKAGMRRSRRKPASGDGPKTVITTEGFLRLTYRVDSDGKVLSDWVTMNDDVLRETTNVWCTSTCTPSSGTPGSRYEAGSPRNPFPSPGSQFLPRHEAAVSVHTSPDALLNGALVASAERMHRVREQLFTPSRPRQPDVGRGSTTRRRREERSLSPFGDLVTPTRRSRAAPASGSARASRSIAALQRRVEELSAASPSTRRAPASHEVEDPTVMAGGVSGLVLPSANAGSPYVRSGATNDPVARMRADRAAEEDRRLALLRNQEEYDLLHSRSPRRRAGSAARTLLLSLYCPFFTKFAIQPGSLRKNQLIDAATLQQINFVKRFFFTVFNDRYYSKSKSYNTASTYTAVSIQADVDEYICFQDLLCNVGRGNPVFASLLGDIQ</sequence>
<organism evidence="2 3">
    <name type="scientific">Aureobasidium pullulans</name>
    <name type="common">Black yeast</name>
    <name type="synonym">Pullularia pullulans</name>
    <dbReference type="NCBI Taxonomy" id="5580"/>
    <lineage>
        <taxon>Eukaryota</taxon>
        <taxon>Fungi</taxon>
        <taxon>Dikarya</taxon>
        <taxon>Ascomycota</taxon>
        <taxon>Pezizomycotina</taxon>
        <taxon>Dothideomycetes</taxon>
        <taxon>Dothideomycetidae</taxon>
        <taxon>Dothideales</taxon>
        <taxon>Saccotheciaceae</taxon>
        <taxon>Aureobasidium</taxon>
    </lineage>
</organism>
<feature type="compositionally biased region" description="Low complexity" evidence="1">
    <location>
        <begin position="173"/>
        <end position="182"/>
    </location>
</feature>
<feature type="compositionally biased region" description="Low complexity" evidence="1">
    <location>
        <begin position="277"/>
        <end position="289"/>
    </location>
</feature>
<evidence type="ECO:0000313" key="2">
    <source>
        <dbReference type="EMBL" id="THZ11983.1"/>
    </source>
</evidence>
<proteinExistence type="predicted"/>
<dbReference type="Proteomes" id="UP000308005">
    <property type="component" value="Unassembled WGS sequence"/>
</dbReference>
<dbReference type="AlphaFoldDB" id="A0A4S9SMR0"/>
<reference evidence="2 3" key="1">
    <citation type="submission" date="2018-10" db="EMBL/GenBank/DDBJ databases">
        <title>Fifty Aureobasidium pullulans genomes reveal a recombining polyextremotolerant generalist.</title>
        <authorList>
            <person name="Gostincar C."/>
            <person name="Turk M."/>
            <person name="Zajc J."/>
            <person name="Gunde-Cimerman N."/>
        </authorList>
    </citation>
    <scope>NUCLEOTIDE SEQUENCE [LARGE SCALE GENOMIC DNA]</scope>
    <source>
        <strain evidence="2 3">EXF-3863</strain>
    </source>
</reference>
<evidence type="ECO:0000313" key="3">
    <source>
        <dbReference type="Proteomes" id="UP000308005"/>
    </source>
</evidence>
<gene>
    <name evidence="2" type="ORF">D6C91_08836</name>
</gene>
<feature type="region of interest" description="Disordered" evidence="1">
    <location>
        <begin position="173"/>
        <end position="197"/>
    </location>
</feature>
<protein>
    <submittedName>
        <fullName evidence="2">Uncharacterized protein</fullName>
    </submittedName>
</protein>
<name>A0A4S9SMR0_AURPU</name>
<feature type="region of interest" description="Disordered" evidence="1">
    <location>
        <begin position="234"/>
        <end position="289"/>
    </location>
</feature>
<evidence type="ECO:0000256" key="1">
    <source>
        <dbReference type="SAM" id="MobiDB-lite"/>
    </source>
</evidence>